<proteinExistence type="predicted"/>
<organism evidence="1">
    <name type="scientific">Geobacillus sp. (strain Y4.1MC1)</name>
    <dbReference type="NCBI Taxonomy" id="581103"/>
    <lineage>
        <taxon>Bacteria</taxon>
        <taxon>Bacillati</taxon>
        <taxon>Bacillota</taxon>
        <taxon>Bacilli</taxon>
        <taxon>Bacillales</taxon>
        <taxon>Anoxybacillaceae</taxon>
        <taxon>Geobacillus</taxon>
    </lineage>
</organism>
<accession>A0A7U3YHL9</accession>
<protein>
    <submittedName>
        <fullName evidence="1">Uncharacterized protein</fullName>
    </submittedName>
</protein>
<dbReference type="EMBL" id="CP002293">
    <property type="protein sequence ID" value="ADP75579.1"/>
    <property type="molecule type" value="Genomic_DNA"/>
</dbReference>
<sequence length="188" mass="20472">MNHWDSYMDDPFFYEQSYDVEERTEGGTERGENNIPPAMSMPAPSYPFLPAQGYYPATDWHHPVADGVTPFVDHDDVDSRDVAPPTMTFDTEERVPMEGNENINFPAAAPMQAPPTAEMPGVVSGAGGPAVPPMLPMTWMVPSVPFPACSPIMPFGAPVAPVYYAPVSYYGGASPYVPLFPSSCVSYR</sequence>
<dbReference type="KEGG" id="gmc:GY4MC1_2887"/>
<name>A0A7U3YHL9_GEOS0</name>
<evidence type="ECO:0000313" key="1">
    <source>
        <dbReference type="EMBL" id="ADP75579.1"/>
    </source>
</evidence>
<dbReference type="AlphaFoldDB" id="A0A7U3YHL9"/>
<reference evidence="1" key="1">
    <citation type="submission" date="2010-10" db="EMBL/GenBank/DDBJ databases">
        <title>Complete sequence of chromosome of Geobacillus sp. Y4.1MC1.</title>
        <authorList>
            <consortium name="US DOE Joint Genome Institute"/>
            <person name="Lucas S."/>
            <person name="Copeland A."/>
            <person name="Lapidus A."/>
            <person name="Cheng J.-F."/>
            <person name="Bruce D."/>
            <person name="Goodwin L."/>
            <person name="Pitluck S."/>
            <person name="Chertkov O."/>
            <person name="Zhang X."/>
            <person name="Detter J.C."/>
            <person name="Han C."/>
            <person name="Tapia R."/>
            <person name="Land M."/>
            <person name="Hauser L."/>
            <person name="Jeffries C."/>
            <person name="Kyrpides N."/>
            <person name="Ivanova N."/>
            <person name="Ovchinnikova G."/>
            <person name="Brumm P."/>
            <person name="Mead D."/>
            <person name="Woyke T."/>
        </authorList>
    </citation>
    <scope>NUCLEOTIDE SEQUENCE [LARGE SCALE GENOMIC DNA]</scope>
    <source>
        <strain evidence="1">Y4.1MC1</strain>
    </source>
</reference>
<gene>
    <name evidence="1" type="ORF">GY4MC1_2887</name>
</gene>